<organism evidence="7 8">
    <name type="scientific">Exophiala sideris</name>
    <dbReference type="NCBI Taxonomy" id="1016849"/>
    <lineage>
        <taxon>Eukaryota</taxon>
        <taxon>Fungi</taxon>
        <taxon>Dikarya</taxon>
        <taxon>Ascomycota</taxon>
        <taxon>Pezizomycotina</taxon>
        <taxon>Eurotiomycetes</taxon>
        <taxon>Chaetothyriomycetidae</taxon>
        <taxon>Chaetothyriales</taxon>
        <taxon>Herpotrichiellaceae</taxon>
        <taxon>Exophiala</taxon>
    </lineage>
</organism>
<feature type="compositionally biased region" description="Basic and acidic residues" evidence="5">
    <location>
        <begin position="190"/>
        <end position="201"/>
    </location>
</feature>
<dbReference type="Gene3D" id="3.10.110.10">
    <property type="entry name" value="Ubiquitin Conjugating Enzyme"/>
    <property type="match status" value="1"/>
</dbReference>
<evidence type="ECO:0000259" key="6">
    <source>
        <dbReference type="PROSITE" id="PS50127"/>
    </source>
</evidence>
<dbReference type="InterPro" id="IPR023313">
    <property type="entry name" value="UBQ-conjugating_AS"/>
</dbReference>
<reference evidence="7 8" key="1">
    <citation type="submission" date="2023-08" db="EMBL/GenBank/DDBJ databases">
        <title>Black Yeasts Isolated from many extreme environments.</title>
        <authorList>
            <person name="Coleine C."/>
            <person name="Stajich J.E."/>
            <person name="Selbmann L."/>
        </authorList>
    </citation>
    <scope>NUCLEOTIDE SEQUENCE [LARGE SCALE GENOMIC DNA]</scope>
    <source>
        <strain evidence="7 8">CCFEE 6328</strain>
    </source>
</reference>
<feature type="domain" description="UBC core" evidence="6">
    <location>
        <begin position="3"/>
        <end position="154"/>
    </location>
</feature>
<dbReference type="PROSITE" id="PS00183">
    <property type="entry name" value="UBC_1"/>
    <property type="match status" value="1"/>
</dbReference>
<proteinExistence type="inferred from homology"/>
<gene>
    <name evidence="7" type="ORF">LTR69_010559</name>
</gene>
<dbReference type="PANTHER" id="PTHR24068">
    <property type="entry name" value="UBIQUITIN-CONJUGATING ENZYME E2"/>
    <property type="match status" value="1"/>
</dbReference>
<evidence type="ECO:0000256" key="1">
    <source>
        <dbReference type="ARBA" id="ARBA00022679"/>
    </source>
</evidence>
<keyword evidence="1" id="KW-0808">Transferase</keyword>
<dbReference type="InterPro" id="IPR016135">
    <property type="entry name" value="UBQ-conjugating_enzyme/RWD"/>
</dbReference>
<keyword evidence="8" id="KW-1185">Reference proteome</keyword>
<evidence type="ECO:0000256" key="5">
    <source>
        <dbReference type="SAM" id="MobiDB-lite"/>
    </source>
</evidence>
<keyword evidence="4" id="KW-0067">ATP-binding</keyword>
<dbReference type="SMART" id="SM00212">
    <property type="entry name" value="UBCc"/>
    <property type="match status" value="1"/>
</dbReference>
<dbReference type="Proteomes" id="UP001345691">
    <property type="component" value="Unassembled WGS sequence"/>
</dbReference>
<evidence type="ECO:0000313" key="7">
    <source>
        <dbReference type="EMBL" id="KAK5050703.1"/>
    </source>
</evidence>
<keyword evidence="2 4" id="KW-0833">Ubl conjugation pathway</keyword>
<dbReference type="Pfam" id="PF00179">
    <property type="entry name" value="UQ_con"/>
    <property type="match status" value="1"/>
</dbReference>
<dbReference type="PROSITE" id="PS50127">
    <property type="entry name" value="UBC_2"/>
    <property type="match status" value="1"/>
</dbReference>
<accession>A0ABR0IYV8</accession>
<protein>
    <recommendedName>
        <fullName evidence="6">UBC core domain-containing protein</fullName>
    </recommendedName>
</protein>
<keyword evidence="4" id="KW-0547">Nucleotide-binding</keyword>
<feature type="compositionally biased region" description="Polar residues" evidence="5">
    <location>
        <begin position="176"/>
        <end position="189"/>
    </location>
</feature>
<sequence length="333" mass="36187">MASSFRRLVKDHAALQCALPPNYLFPEDSASLPDDLTQLLVLITGAEGTPYSKGLWRLHLKIPQDYPKNPPKATFKTRIYHPNVEESTGAVCLETLKRDWDQKLTLKDILVTISCLLIQPNPDSALNAAAGALIQEDYEAFATQARLMTSIHAPVPRHLSKAVEQAKRRGEDETGDSQPSSNSTKCEPQTTREDSDEDNTKENGPAQSRPLGLKTSTKGKRPLSELPSPSELAVYAGKSEDAVDATGTSQIHESAEPPRKSPRRTGPDVASSTEVVNVILEEDKENVASTSDKVDKTAVLPQATAVSRPSALRKVSNVGAGRRGQPRVGIRRL</sequence>
<comment type="similarity">
    <text evidence="4">Belongs to the ubiquitin-conjugating enzyme family.</text>
</comment>
<evidence type="ECO:0000313" key="8">
    <source>
        <dbReference type="Proteomes" id="UP001345691"/>
    </source>
</evidence>
<evidence type="ECO:0000256" key="4">
    <source>
        <dbReference type="RuleBase" id="RU362109"/>
    </source>
</evidence>
<comment type="caution">
    <text evidence="7">The sequence shown here is derived from an EMBL/GenBank/DDBJ whole genome shotgun (WGS) entry which is preliminary data.</text>
</comment>
<dbReference type="InterPro" id="IPR000608">
    <property type="entry name" value="UBC"/>
</dbReference>
<feature type="active site" description="Glycyl thioester intermediate" evidence="3">
    <location>
        <position position="92"/>
    </location>
</feature>
<name>A0ABR0IYV8_9EURO</name>
<evidence type="ECO:0000256" key="2">
    <source>
        <dbReference type="ARBA" id="ARBA00022786"/>
    </source>
</evidence>
<dbReference type="SUPFAM" id="SSF54495">
    <property type="entry name" value="UBC-like"/>
    <property type="match status" value="1"/>
</dbReference>
<feature type="region of interest" description="Disordered" evidence="5">
    <location>
        <begin position="161"/>
        <end position="272"/>
    </location>
</feature>
<evidence type="ECO:0000256" key="3">
    <source>
        <dbReference type="PROSITE-ProRule" id="PRU10133"/>
    </source>
</evidence>
<dbReference type="EMBL" id="JAVRRF010000037">
    <property type="protein sequence ID" value="KAK5050703.1"/>
    <property type="molecule type" value="Genomic_DNA"/>
</dbReference>